<evidence type="ECO:0000256" key="3">
    <source>
        <dbReference type="ARBA" id="ARBA00014856"/>
    </source>
</evidence>
<comment type="subcellular location">
    <subcellularLocation>
        <location evidence="1">Cytoplasm</location>
        <location evidence="1">Cytosol</location>
    </subcellularLocation>
</comment>
<comment type="catalytic activity">
    <reaction evidence="5">
        <text>a ribonucleotidyl-ribonucleotide-RNA + H2O = a 3'-end ribonucleotide-RNA + a 5'-end 5'-phospho-ribonucleoside-RNA + H(+)</text>
        <dbReference type="Rhea" id="RHEA:68096"/>
        <dbReference type="Rhea" id="RHEA-COMP:15179"/>
        <dbReference type="Rhea" id="RHEA-COMP:17355"/>
        <dbReference type="Rhea" id="RHEA-COMP:17428"/>
        <dbReference type="ChEBI" id="CHEBI:15377"/>
        <dbReference type="ChEBI" id="CHEBI:15378"/>
        <dbReference type="ChEBI" id="CHEBI:74896"/>
        <dbReference type="ChEBI" id="CHEBI:138282"/>
        <dbReference type="ChEBI" id="CHEBI:173118"/>
    </reaction>
    <physiologicalReaction direction="left-to-right" evidence="5">
        <dbReference type="Rhea" id="RHEA:68097"/>
    </physiologicalReaction>
</comment>
<evidence type="ECO:0000259" key="7">
    <source>
        <dbReference type="SMART" id="SM00849"/>
    </source>
</evidence>
<comment type="caution">
    <text evidence="8">The sequence shown here is derived from an EMBL/GenBank/DDBJ whole genome shotgun (WGS) entry which is preliminary data.</text>
</comment>
<dbReference type="PANTHER" id="PTHR23200:SF48">
    <property type="entry name" value="METALLO-BETA-LACTAMASE DOMAIN-CONTAINING PROTEIN 1"/>
    <property type="match status" value="1"/>
</dbReference>
<feature type="domain" description="Metallo-beta-lactamase" evidence="7">
    <location>
        <begin position="52"/>
        <end position="218"/>
    </location>
</feature>
<accession>A0AAU9WUQ4</accession>
<evidence type="ECO:0000256" key="6">
    <source>
        <dbReference type="ARBA" id="ARBA00045869"/>
    </source>
</evidence>
<gene>
    <name evidence="8" type="ORF">PMEA_00011954</name>
</gene>
<keyword evidence="9" id="KW-1185">Reference proteome</keyword>
<name>A0AAU9WUQ4_9CNID</name>
<dbReference type="InterPro" id="IPR001279">
    <property type="entry name" value="Metallo-B-lactamas"/>
</dbReference>
<protein>
    <recommendedName>
        <fullName evidence="3">Metallo-beta-lactamase domain-containing protein 1</fullName>
    </recommendedName>
    <alternativeName>
        <fullName evidence="4">Endoribonuclease MBLAC1</fullName>
    </alternativeName>
</protein>
<evidence type="ECO:0000256" key="2">
    <source>
        <dbReference type="ARBA" id="ARBA00011738"/>
    </source>
</evidence>
<comment type="subunit">
    <text evidence="2">Homodimer.</text>
</comment>
<dbReference type="SMART" id="SM00849">
    <property type="entry name" value="Lactamase_B"/>
    <property type="match status" value="1"/>
</dbReference>
<dbReference type="PANTHER" id="PTHR23200">
    <property type="entry name" value="METALLO-BETA-LACTAMASE DOMAIN-CONTAINING PROTEIN 1"/>
    <property type="match status" value="1"/>
</dbReference>
<dbReference type="Pfam" id="PF00753">
    <property type="entry name" value="Lactamase_B"/>
    <property type="match status" value="1"/>
</dbReference>
<sequence length="229" mass="25847">LTSGFQNISHQSVSTRYPFTFSKMAEEGALYKVSILLDGYGYTDEENRYRANGTSTLITGPNNRIIVDTGSPRDKQRLLDKLKHLGHAPEEVNFVVCTHGHIDHVGNLNLFPNAVQMVSHDILQEQDYYADLPENFDKGTPYCIDGETVQVISTPGHTFSDVSVVVRSTDYGTVIVCGDLFEHEDDENVWEEYSECPEKHKESRAKVLELADWVIPGHGKMFKVNQPKR</sequence>
<evidence type="ECO:0000313" key="9">
    <source>
        <dbReference type="Proteomes" id="UP001159428"/>
    </source>
</evidence>
<evidence type="ECO:0000256" key="5">
    <source>
        <dbReference type="ARBA" id="ARBA00044690"/>
    </source>
</evidence>
<dbReference type="AlphaFoldDB" id="A0AAU9WUQ4"/>
<dbReference type="GO" id="GO:0005829">
    <property type="term" value="C:cytosol"/>
    <property type="evidence" value="ECO:0007669"/>
    <property type="project" value="UniProtKB-SubCell"/>
</dbReference>
<evidence type="ECO:0000313" key="8">
    <source>
        <dbReference type="EMBL" id="CAH3126143.1"/>
    </source>
</evidence>
<evidence type="ECO:0000256" key="1">
    <source>
        <dbReference type="ARBA" id="ARBA00004514"/>
    </source>
</evidence>
<dbReference type="Gene3D" id="3.60.15.10">
    <property type="entry name" value="Ribonuclease Z/Hydroxyacylglutathione hydrolase-like"/>
    <property type="match status" value="1"/>
</dbReference>
<proteinExistence type="predicted"/>
<dbReference type="EMBL" id="CALNXJ010000021">
    <property type="protein sequence ID" value="CAH3126143.1"/>
    <property type="molecule type" value="Genomic_DNA"/>
</dbReference>
<dbReference type="Proteomes" id="UP001159428">
    <property type="component" value="Unassembled WGS sequence"/>
</dbReference>
<dbReference type="SUPFAM" id="SSF56281">
    <property type="entry name" value="Metallo-hydrolase/oxidoreductase"/>
    <property type="match status" value="1"/>
</dbReference>
<dbReference type="CDD" id="cd07711">
    <property type="entry name" value="MBLAC1-like_MBL-fold"/>
    <property type="match status" value="1"/>
</dbReference>
<comment type="function">
    <text evidence="6">Endoribonuclease that catalyzes the hydrolysis of histone-coding pre-mRNA 3'-end. Involved in histone pre-mRNA processing during the S-phase of the cell cycle, which is required for entering/progressing through S-phase. Cleaves histone pre-mRNA at a major and a minor cleavage site after the 5'-ACCCA-3' and the 5'-ACCCACA-3' sequence, respectively, and located downstream of the stem-loop. May require the presence of the HDE element located at the histone pre-RNA 3'-end to avoid non-specific cleavage.</text>
</comment>
<feature type="non-terminal residue" evidence="8">
    <location>
        <position position="1"/>
    </location>
</feature>
<dbReference type="InterPro" id="IPR039344">
    <property type="entry name" value="MBLAC1"/>
</dbReference>
<reference evidence="8 9" key="1">
    <citation type="submission" date="2022-05" db="EMBL/GenBank/DDBJ databases">
        <authorList>
            <consortium name="Genoscope - CEA"/>
            <person name="William W."/>
        </authorList>
    </citation>
    <scope>NUCLEOTIDE SEQUENCE [LARGE SCALE GENOMIC DNA]</scope>
</reference>
<evidence type="ECO:0000256" key="4">
    <source>
        <dbReference type="ARBA" id="ARBA00032988"/>
    </source>
</evidence>
<dbReference type="InterPro" id="IPR036866">
    <property type="entry name" value="RibonucZ/Hydroxyglut_hydro"/>
</dbReference>
<organism evidence="8 9">
    <name type="scientific">Pocillopora meandrina</name>
    <dbReference type="NCBI Taxonomy" id="46732"/>
    <lineage>
        <taxon>Eukaryota</taxon>
        <taxon>Metazoa</taxon>
        <taxon>Cnidaria</taxon>
        <taxon>Anthozoa</taxon>
        <taxon>Hexacorallia</taxon>
        <taxon>Scleractinia</taxon>
        <taxon>Astrocoeniina</taxon>
        <taxon>Pocilloporidae</taxon>
        <taxon>Pocillopora</taxon>
    </lineage>
</organism>